<comment type="catalytic activity">
    <reaction evidence="2">
        <text>(7R,8S)-7,8-diammoniononanoate + CO2 + ATP = (4R,5S)-dethiobiotin + ADP + phosphate + 3 H(+)</text>
        <dbReference type="Rhea" id="RHEA:15805"/>
        <dbReference type="ChEBI" id="CHEBI:15378"/>
        <dbReference type="ChEBI" id="CHEBI:16526"/>
        <dbReference type="ChEBI" id="CHEBI:30616"/>
        <dbReference type="ChEBI" id="CHEBI:43474"/>
        <dbReference type="ChEBI" id="CHEBI:149469"/>
        <dbReference type="ChEBI" id="CHEBI:149473"/>
        <dbReference type="ChEBI" id="CHEBI:456216"/>
        <dbReference type="EC" id="6.3.3.3"/>
    </reaction>
</comment>
<organism evidence="3 4">
    <name type="scientific">Vulgatibacter incomptus</name>
    <dbReference type="NCBI Taxonomy" id="1391653"/>
    <lineage>
        <taxon>Bacteria</taxon>
        <taxon>Pseudomonadati</taxon>
        <taxon>Myxococcota</taxon>
        <taxon>Myxococcia</taxon>
        <taxon>Myxococcales</taxon>
        <taxon>Cystobacterineae</taxon>
        <taxon>Vulgatibacteraceae</taxon>
        <taxon>Vulgatibacter</taxon>
    </lineage>
</organism>
<dbReference type="PANTHER" id="PTHR43210">
    <property type="entry name" value="DETHIOBIOTIN SYNTHETASE"/>
    <property type="match status" value="1"/>
</dbReference>
<dbReference type="AlphaFoldDB" id="A0A0K1PFJ3"/>
<dbReference type="PIRSF" id="PIRSF006755">
    <property type="entry name" value="DTB_synth"/>
    <property type="match status" value="1"/>
</dbReference>
<keyword evidence="4" id="KW-1185">Reference proteome</keyword>
<keyword evidence="2" id="KW-0067">ATP-binding</keyword>
<keyword evidence="2" id="KW-0963">Cytoplasm</keyword>
<dbReference type="HAMAP" id="MF_00336">
    <property type="entry name" value="BioD"/>
    <property type="match status" value="1"/>
</dbReference>
<proteinExistence type="inferred from homology"/>
<feature type="binding site" evidence="2">
    <location>
        <position position="55"/>
    </location>
    <ligand>
        <name>ATP</name>
        <dbReference type="ChEBI" id="CHEBI:30616"/>
    </ligand>
</feature>
<dbReference type="GO" id="GO:0009102">
    <property type="term" value="P:biotin biosynthetic process"/>
    <property type="evidence" value="ECO:0007669"/>
    <property type="project" value="UniProtKB-UniRule"/>
</dbReference>
<evidence type="ECO:0000313" key="4">
    <source>
        <dbReference type="Proteomes" id="UP000055590"/>
    </source>
</evidence>
<dbReference type="Proteomes" id="UP000055590">
    <property type="component" value="Chromosome"/>
</dbReference>
<dbReference type="GO" id="GO:0000287">
    <property type="term" value="F:magnesium ion binding"/>
    <property type="evidence" value="ECO:0007669"/>
    <property type="project" value="UniProtKB-UniRule"/>
</dbReference>
<keyword evidence="2" id="KW-0547">Nucleotide-binding</keyword>
<dbReference type="SUPFAM" id="SSF52540">
    <property type="entry name" value="P-loop containing nucleoside triphosphate hydrolases"/>
    <property type="match status" value="1"/>
</dbReference>
<dbReference type="PATRIC" id="fig|1391653.3.peg.2775"/>
<feature type="binding site" evidence="2">
    <location>
        <position position="117"/>
    </location>
    <ligand>
        <name>Mg(2+)</name>
        <dbReference type="ChEBI" id="CHEBI:18420"/>
    </ligand>
</feature>
<dbReference type="GO" id="GO:0005524">
    <property type="term" value="F:ATP binding"/>
    <property type="evidence" value="ECO:0007669"/>
    <property type="project" value="UniProtKB-UniRule"/>
</dbReference>
<dbReference type="UniPathway" id="UPA00078">
    <property type="reaction ID" value="UER00161"/>
</dbReference>
<dbReference type="InterPro" id="IPR027417">
    <property type="entry name" value="P-loop_NTPase"/>
</dbReference>
<dbReference type="GO" id="GO:0004141">
    <property type="term" value="F:dethiobiotin synthase activity"/>
    <property type="evidence" value="ECO:0007669"/>
    <property type="project" value="UniProtKB-UniRule"/>
</dbReference>
<dbReference type="InterPro" id="IPR004472">
    <property type="entry name" value="DTB_synth_BioD"/>
</dbReference>
<dbReference type="GO" id="GO:0005829">
    <property type="term" value="C:cytosol"/>
    <property type="evidence" value="ECO:0007669"/>
    <property type="project" value="TreeGrafter"/>
</dbReference>
<feature type="binding site" evidence="2">
    <location>
        <position position="16"/>
    </location>
    <ligand>
        <name>Mg(2+)</name>
        <dbReference type="ChEBI" id="CHEBI:18420"/>
    </ligand>
</feature>
<dbReference type="OrthoDB" id="9802097at2"/>
<dbReference type="Pfam" id="PF13500">
    <property type="entry name" value="AAA_26"/>
    <property type="match status" value="1"/>
</dbReference>
<reference evidence="3 4" key="1">
    <citation type="submission" date="2015-08" db="EMBL/GenBank/DDBJ databases">
        <authorList>
            <person name="Babu N.S."/>
            <person name="Beckwith C.J."/>
            <person name="Beseler K.G."/>
            <person name="Brison A."/>
            <person name="Carone J.V."/>
            <person name="Caskin T.P."/>
            <person name="Diamond M."/>
            <person name="Durham M.E."/>
            <person name="Foxe J.M."/>
            <person name="Go M."/>
            <person name="Henderson B.A."/>
            <person name="Jones I.B."/>
            <person name="McGettigan J.A."/>
            <person name="Micheletti S.J."/>
            <person name="Nasrallah M.E."/>
            <person name="Ortiz D."/>
            <person name="Piller C.R."/>
            <person name="Privatt S.R."/>
            <person name="Schneider S.L."/>
            <person name="Sharp S."/>
            <person name="Smith T.C."/>
            <person name="Stanton J.D."/>
            <person name="Ullery H.E."/>
            <person name="Wilson R.J."/>
            <person name="Serrano M.G."/>
            <person name="Buck G."/>
            <person name="Lee V."/>
            <person name="Wang Y."/>
            <person name="Carvalho R."/>
            <person name="Voegtly L."/>
            <person name="Shi R."/>
            <person name="Duckworth R."/>
            <person name="Johnson A."/>
            <person name="Loviza R."/>
            <person name="Walstead R."/>
            <person name="Shah Z."/>
            <person name="Kiflezghi M."/>
            <person name="Wade K."/>
            <person name="Ball S.L."/>
            <person name="Bradley K.W."/>
            <person name="Asai D.J."/>
            <person name="Bowman C.A."/>
            <person name="Russell D.A."/>
            <person name="Pope W.H."/>
            <person name="Jacobs-Sera D."/>
            <person name="Hendrix R.W."/>
            <person name="Hatfull G.F."/>
        </authorList>
    </citation>
    <scope>NUCLEOTIDE SEQUENCE [LARGE SCALE GENOMIC DNA]</scope>
    <source>
        <strain evidence="3 4">DSM 27710</strain>
    </source>
</reference>
<keyword evidence="2" id="KW-0460">Magnesium</keyword>
<comment type="similarity">
    <text evidence="2">Belongs to the dethiobiotin synthetase family.</text>
</comment>
<dbReference type="PANTHER" id="PTHR43210:SF5">
    <property type="entry name" value="DETHIOBIOTIN SYNTHETASE"/>
    <property type="match status" value="1"/>
</dbReference>
<dbReference type="STRING" id="1391653.AKJ08_2672"/>
<feature type="binding site" evidence="2">
    <location>
        <position position="41"/>
    </location>
    <ligand>
        <name>substrate</name>
    </ligand>
</feature>
<dbReference type="KEGG" id="vin:AKJ08_2672"/>
<protein>
    <recommendedName>
        <fullName evidence="2">ATP-dependent dethiobiotin synthetase BioD</fullName>
        <ecNumber evidence="2">6.3.3.3</ecNumber>
    </recommendedName>
    <alternativeName>
        <fullName evidence="2">DTB synthetase</fullName>
        <shortName evidence="2">DTBS</shortName>
    </alternativeName>
    <alternativeName>
        <fullName evidence="2">Dethiobiotin synthase</fullName>
    </alternativeName>
</protein>
<evidence type="ECO:0000313" key="3">
    <source>
        <dbReference type="EMBL" id="AKU92285.1"/>
    </source>
</evidence>
<feature type="binding site" evidence="2">
    <location>
        <begin position="117"/>
        <end position="120"/>
    </location>
    <ligand>
        <name>ATP</name>
        <dbReference type="ChEBI" id="CHEBI:30616"/>
    </ligand>
</feature>
<keyword evidence="2" id="KW-0436">Ligase</keyword>
<evidence type="ECO:0000256" key="2">
    <source>
        <dbReference type="HAMAP-Rule" id="MF_00336"/>
    </source>
</evidence>
<keyword evidence="2" id="KW-0479">Metal-binding</keyword>
<dbReference type="EC" id="6.3.3.3" evidence="2"/>
<dbReference type="NCBIfam" id="TIGR00347">
    <property type="entry name" value="bioD"/>
    <property type="match status" value="1"/>
</dbReference>
<dbReference type="RefSeq" id="WP_050726475.1">
    <property type="nucleotide sequence ID" value="NZ_CP012332.1"/>
</dbReference>
<comment type="cofactor">
    <cofactor evidence="2">
        <name>Mg(2+)</name>
        <dbReference type="ChEBI" id="CHEBI:18420"/>
    </cofactor>
</comment>
<feature type="active site" evidence="2">
    <location>
        <position position="37"/>
    </location>
</feature>
<comment type="subunit">
    <text evidence="2">Homodimer.</text>
</comment>
<sequence>MRGLFVTATDTGVGKTAVACSLVTAMRRRGLDVGAMKPAESGCPRDAAGRLVPADARLLQAAAGGGDPLELVCPYRLEAPLAPGIAAAREGVAIDPAEVERCLRALGDRHADGVVVEGAGGLLVPLDPAFTTMADLAARLSLPVIVVARASLGTINHTALTLEALAARRIPVKGVILSAGRLEDEGAAAENAKAIERLTGAPVLASLPFAKGGSDAERIDFLSAWLDERMAGRKLDPASLLA</sequence>
<feature type="binding site" evidence="2">
    <location>
        <position position="55"/>
    </location>
    <ligand>
        <name>Mg(2+)</name>
        <dbReference type="ChEBI" id="CHEBI:18420"/>
    </ligand>
</feature>
<evidence type="ECO:0000256" key="1">
    <source>
        <dbReference type="ARBA" id="ARBA00022756"/>
    </source>
</evidence>
<name>A0A0K1PFJ3_9BACT</name>
<comment type="function">
    <text evidence="2">Catalyzes a mechanistically unusual reaction, the ATP-dependent insertion of CO2 between the N7 and N8 nitrogen atoms of 7,8-diaminopelargonic acid (DAPA, also called 7,8-diammoniononanoate) to form a ureido ring.</text>
</comment>
<comment type="pathway">
    <text evidence="2">Cofactor biosynthesis; biotin biosynthesis; biotin from 7,8-diaminononanoate: step 1/2.</text>
</comment>
<gene>
    <name evidence="2" type="primary">bioD</name>
    <name evidence="3" type="ORF">AKJ08_2672</name>
</gene>
<comment type="subcellular location">
    <subcellularLocation>
        <location evidence="2">Cytoplasm</location>
    </subcellularLocation>
</comment>
<keyword evidence="1 2" id="KW-0093">Biotin biosynthesis</keyword>
<dbReference type="Gene3D" id="3.40.50.300">
    <property type="entry name" value="P-loop containing nucleotide triphosphate hydrolases"/>
    <property type="match status" value="1"/>
</dbReference>
<dbReference type="CDD" id="cd03109">
    <property type="entry name" value="DTBS"/>
    <property type="match status" value="1"/>
</dbReference>
<accession>A0A0K1PFJ3</accession>
<comment type="caution">
    <text evidence="2">Lacks conserved residue(s) required for the propagation of feature annotation.</text>
</comment>
<dbReference type="EMBL" id="CP012332">
    <property type="protein sequence ID" value="AKU92285.1"/>
    <property type="molecule type" value="Genomic_DNA"/>
</dbReference>